<dbReference type="AlphaFoldDB" id="E0VW94"/>
<proteinExistence type="predicted"/>
<reference evidence="1" key="1">
    <citation type="submission" date="2007-04" db="EMBL/GenBank/DDBJ databases">
        <title>Annotation of Pediculus humanus corporis strain USDA.</title>
        <authorList>
            <person name="Kirkness E."/>
            <person name="Hannick L."/>
            <person name="Hass B."/>
            <person name="Bruggner R."/>
            <person name="Lawson D."/>
            <person name="Bidwell S."/>
            <person name="Joardar V."/>
            <person name="Caler E."/>
            <person name="Walenz B."/>
            <person name="Inman J."/>
            <person name="Schobel S."/>
            <person name="Galinsky K."/>
            <person name="Amedeo P."/>
            <person name="Strausberg R."/>
        </authorList>
    </citation>
    <scope>NUCLEOTIDE SEQUENCE</scope>
    <source>
        <strain evidence="1">USDA</strain>
    </source>
</reference>
<dbReference type="CTD" id="8239386"/>
<dbReference type="EnsemblMetazoa" id="PHUM476130-RA">
    <property type="protein sequence ID" value="PHUM476130-PA"/>
    <property type="gene ID" value="PHUM476130"/>
</dbReference>
<protein>
    <submittedName>
        <fullName evidence="1 2">Uncharacterized protein</fullName>
    </submittedName>
</protein>
<dbReference type="EMBL" id="AAZO01005772">
    <property type="status" value="NOT_ANNOTATED_CDS"/>
    <property type="molecule type" value="Genomic_DNA"/>
</dbReference>
<name>E0VW94_PEDHC</name>
<dbReference type="GeneID" id="8239386"/>
<evidence type="ECO:0000313" key="1">
    <source>
        <dbReference type="EMBL" id="EEB17650.1"/>
    </source>
</evidence>
<gene>
    <name evidence="2" type="primary">8239386</name>
    <name evidence="1" type="ORF">Phum_PHUM476130</name>
</gene>
<keyword evidence="3" id="KW-1185">Reference proteome</keyword>
<evidence type="ECO:0000313" key="2">
    <source>
        <dbReference type="EnsemblMetazoa" id="PHUM476130-PA"/>
    </source>
</evidence>
<dbReference type="Proteomes" id="UP000009046">
    <property type="component" value="Unassembled WGS sequence"/>
</dbReference>
<dbReference type="HOGENOM" id="CLU_2561020_0_0_1"/>
<reference evidence="2" key="3">
    <citation type="submission" date="2021-02" db="UniProtKB">
        <authorList>
            <consortium name="EnsemblMetazoa"/>
        </authorList>
    </citation>
    <scope>IDENTIFICATION</scope>
    <source>
        <strain evidence="2">USDA</strain>
    </source>
</reference>
<dbReference type="RefSeq" id="XP_002430388.1">
    <property type="nucleotide sequence ID" value="XM_002430343.1"/>
</dbReference>
<reference evidence="1" key="2">
    <citation type="submission" date="2007-04" db="EMBL/GenBank/DDBJ databases">
        <title>The genome of the human body louse.</title>
        <authorList>
            <consortium name="The Human Body Louse Genome Consortium"/>
            <person name="Kirkness E."/>
            <person name="Walenz B."/>
            <person name="Hass B."/>
            <person name="Bruggner R."/>
            <person name="Strausberg R."/>
        </authorList>
    </citation>
    <scope>NUCLEOTIDE SEQUENCE</scope>
    <source>
        <strain evidence="1">USDA</strain>
    </source>
</reference>
<sequence length="82" mass="9011">MKSHSRRDEFCSKMIILMAGGKWMASTTTTTTNINCSLPGAIVVNGHLLMVDVSELNAARINGPRDDNNDDDLTYLIKRTGI</sequence>
<dbReference type="KEGG" id="phu:Phum_PHUM476130"/>
<dbReference type="InParanoid" id="E0VW94"/>
<dbReference type="EMBL" id="DS235817">
    <property type="protein sequence ID" value="EEB17650.1"/>
    <property type="molecule type" value="Genomic_DNA"/>
</dbReference>
<accession>E0VW94</accession>
<organism>
    <name type="scientific">Pediculus humanus subsp. corporis</name>
    <name type="common">Body louse</name>
    <dbReference type="NCBI Taxonomy" id="121224"/>
    <lineage>
        <taxon>Eukaryota</taxon>
        <taxon>Metazoa</taxon>
        <taxon>Ecdysozoa</taxon>
        <taxon>Arthropoda</taxon>
        <taxon>Hexapoda</taxon>
        <taxon>Insecta</taxon>
        <taxon>Pterygota</taxon>
        <taxon>Neoptera</taxon>
        <taxon>Paraneoptera</taxon>
        <taxon>Psocodea</taxon>
        <taxon>Troctomorpha</taxon>
        <taxon>Phthiraptera</taxon>
        <taxon>Anoplura</taxon>
        <taxon>Pediculidae</taxon>
        <taxon>Pediculus</taxon>
    </lineage>
</organism>
<dbReference type="VEuPathDB" id="VectorBase:PHUM476130"/>
<evidence type="ECO:0000313" key="3">
    <source>
        <dbReference type="Proteomes" id="UP000009046"/>
    </source>
</evidence>